<dbReference type="EMBL" id="FNHG01000007">
    <property type="protein sequence ID" value="SDM25679.1"/>
    <property type="molecule type" value="Genomic_DNA"/>
</dbReference>
<reference evidence="2 3" key="1">
    <citation type="submission" date="2016-10" db="EMBL/GenBank/DDBJ databases">
        <authorList>
            <person name="de Groot N.N."/>
        </authorList>
    </citation>
    <scope>NUCLEOTIDE SEQUENCE [LARGE SCALE GENOMIC DNA]</scope>
    <source>
        <strain evidence="2 3">DSM 16077</strain>
    </source>
</reference>
<keyword evidence="1" id="KW-0472">Membrane</keyword>
<evidence type="ECO:0000313" key="3">
    <source>
        <dbReference type="Proteomes" id="UP000199759"/>
    </source>
</evidence>
<dbReference type="RefSeq" id="WP_091769371.1">
    <property type="nucleotide sequence ID" value="NZ_FNHG01000007.1"/>
</dbReference>
<gene>
    <name evidence="2" type="ORF">SAMN04488568_107119</name>
</gene>
<evidence type="ECO:0000313" key="2">
    <source>
        <dbReference type="EMBL" id="SDM25679.1"/>
    </source>
</evidence>
<keyword evidence="1" id="KW-0812">Transmembrane</keyword>
<name>A0A1G9RQP5_9PROT</name>
<feature type="transmembrane region" description="Helical" evidence="1">
    <location>
        <begin position="559"/>
        <end position="576"/>
    </location>
</feature>
<dbReference type="OrthoDB" id="2339428at2"/>
<sequence length="585" mass="64328">MIMRLTILLTAFWAALVYPLHGEISAETEAGSMPQRSSVLVLYPDEGEDQALGELHAVNIANLAGRHAEAALAGISQYQPNDRDAHDALIVVNSTYGQTVPAALLDDAMSGEGTTVWIQPDPASLQASAPGLAAQIGWLAEAATTKIFPEVVYRGEHFTRSPDSTDLVAGIRVTDPDRVEVLAEMQAADGERMPWALRSGALTWVSESPMPYASEDDRYMVFADILSRTLEPDAPDVRQALMRIEDIGPDADPAQIRTLLAAIEALNVPFAATVYDTFVDPNGHFSDGRERRFSLNERPYLASALRDMARAGGTLIMHGQTHQHGDIPNPNFGVSGGDYEFFRAGLDAGGRFDLLGPLEDDDGAMWDERLDLAFSNWDEAGLPQPWLFTSPHYAASQSAYRSIGERFPARLERVLYFGGEASGVVDGLDPLYGEQFFPYPVRDIRGDVILPETLGNWAPQGSVHGRSMEAMLETARRNLVLRDSYASFFFHWYLDPARLTELTTSLQAMGYEFVSPQLAAAVIPARLPLAGASETTRASRAYWSEVDSLRFWLRDQIELIILALVLLAHLLVFSIGPKRRRAVAH</sequence>
<keyword evidence="3" id="KW-1185">Reference proteome</keyword>
<protein>
    <submittedName>
        <fullName evidence="2">Uncharacterized protein YdaL</fullName>
    </submittedName>
</protein>
<organism evidence="2 3">
    <name type="scientific">Maricaulis salignorans</name>
    <dbReference type="NCBI Taxonomy" id="144026"/>
    <lineage>
        <taxon>Bacteria</taxon>
        <taxon>Pseudomonadati</taxon>
        <taxon>Pseudomonadota</taxon>
        <taxon>Alphaproteobacteria</taxon>
        <taxon>Maricaulales</taxon>
        <taxon>Maricaulaceae</taxon>
        <taxon>Maricaulis</taxon>
    </lineage>
</organism>
<dbReference type="InterPro" id="IPR018763">
    <property type="entry name" value="DUF2334"/>
</dbReference>
<dbReference type="Pfam" id="PF10096">
    <property type="entry name" value="DUF2334"/>
    <property type="match status" value="1"/>
</dbReference>
<accession>A0A1G9RQP5</accession>
<dbReference type="STRING" id="144026.SAMN04488568_107119"/>
<keyword evidence="1" id="KW-1133">Transmembrane helix</keyword>
<proteinExistence type="predicted"/>
<dbReference type="AlphaFoldDB" id="A0A1G9RQP5"/>
<dbReference type="Proteomes" id="UP000199759">
    <property type="component" value="Unassembled WGS sequence"/>
</dbReference>
<evidence type="ECO:0000256" key="1">
    <source>
        <dbReference type="SAM" id="Phobius"/>
    </source>
</evidence>